<dbReference type="Proteomes" id="UP000018144">
    <property type="component" value="Unassembled WGS sequence"/>
</dbReference>
<dbReference type="EMBL" id="HF935302">
    <property type="protein sequence ID" value="CCX06610.1"/>
    <property type="molecule type" value="Genomic_DNA"/>
</dbReference>
<accession>U4KYH2</accession>
<reference evidence="1 2" key="1">
    <citation type="journal article" date="2013" name="PLoS Genet.">
        <title>The genome and development-dependent transcriptomes of Pyronema confluens: a window into fungal evolution.</title>
        <authorList>
            <person name="Traeger S."/>
            <person name="Altegoer F."/>
            <person name="Freitag M."/>
            <person name="Gabaldon T."/>
            <person name="Kempken F."/>
            <person name="Kumar A."/>
            <person name="Marcet-Houben M."/>
            <person name="Poggeler S."/>
            <person name="Stajich J.E."/>
            <person name="Nowrousian M."/>
        </authorList>
    </citation>
    <scope>NUCLEOTIDE SEQUENCE [LARGE SCALE GENOMIC DNA]</scope>
    <source>
        <strain evidence="2">CBS 100304</strain>
        <tissue evidence="1">Vegetative mycelium</tissue>
    </source>
</reference>
<organism evidence="1 2">
    <name type="scientific">Pyronema omphalodes (strain CBS 100304)</name>
    <name type="common">Pyronema confluens</name>
    <dbReference type="NCBI Taxonomy" id="1076935"/>
    <lineage>
        <taxon>Eukaryota</taxon>
        <taxon>Fungi</taxon>
        <taxon>Dikarya</taxon>
        <taxon>Ascomycota</taxon>
        <taxon>Pezizomycotina</taxon>
        <taxon>Pezizomycetes</taxon>
        <taxon>Pezizales</taxon>
        <taxon>Pyronemataceae</taxon>
        <taxon>Pyronema</taxon>
    </lineage>
</organism>
<proteinExistence type="predicted"/>
<dbReference type="AlphaFoldDB" id="U4KYH2"/>
<gene>
    <name evidence="1" type="ORF">PCON_06197</name>
</gene>
<sequence length="68" mass="7797">MTLMTARTKTIRDRRRIFLLGSSTNLATELPAEQLTRPHTEASRRMLRANSCTEFNTNLRNTSESQEA</sequence>
<evidence type="ECO:0000313" key="1">
    <source>
        <dbReference type="EMBL" id="CCX06610.1"/>
    </source>
</evidence>
<name>U4KYH2_PYROM</name>
<evidence type="ECO:0000313" key="2">
    <source>
        <dbReference type="Proteomes" id="UP000018144"/>
    </source>
</evidence>
<keyword evidence="2" id="KW-1185">Reference proteome</keyword>
<protein>
    <submittedName>
        <fullName evidence="1">Uncharacterized protein</fullName>
    </submittedName>
</protein>